<protein>
    <submittedName>
        <fullName evidence="2">Uncharacterized protein</fullName>
    </submittedName>
</protein>
<reference evidence="2" key="1">
    <citation type="submission" date="2018-05" db="EMBL/GenBank/DDBJ databases">
        <authorList>
            <person name="Lanie J.A."/>
            <person name="Ng W.-L."/>
            <person name="Kazmierczak K.M."/>
            <person name="Andrzejewski T.M."/>
            <person name="Davidsen T.M."/>
            <person name="Wayne K.J."/>
            <person name="Tettelin H."/>
            <person name="Glass J.I."/>
            <person name="Rusch D."/>
            <person name="Podicherti R."/>
            <person name="Tsui H.-C.T."/>
            <person name="Winkler M.E."/>
        </authorList>
    </citation>
    <scope>NUCLEOTIDE SEQUENCE</scope>
</reference>
<evidence type="ECO:0000256" key="1">
    <source>
        <dbReference type="SAM" id="Phobius"/>
    </source>
</evidence>
<sequence>MDTLTHTIIAVGSIASAYYLGAYLKSKSIFEDVVGNMFDKLEKDGFIVTKTDKDGDKELVTISEVLATFNKAAIKKDKS</sequence>
<dbReference type="EMBL" id="UINC01020255">
    <property type="protein sequence ID" value="SVA85220.1"/>
    <property type="molecule type" value="Genomic_DNA"/>
</dbReference>
<proteinExistence type="predicted"/>
<evidence type="ECO:0000313" key="2">
    <source>
        <dbReference type="EMBL" id="SVA85220.1"/>
    </source>
</evidence>
<keyword evidence="1" id="KW-0812">Transmembrane</keyword>
<gene>
    <name evidence="2" type="ORF">METZ01_LOCUS138074</name>
</gene>
<feature type="transmembrane region" description="Helical" evidence="1">
    <location>
        <begin position="6"/>
        <end position="24"/>
    </location>
</feature>
<keyword evidence="1" id="KW-1133">Transmembrane helix</keyword>
<keyword evidence="1" id="KW-0472">Membrane</keyword>
<name>A0A381Z7K0_9ZZZZ</name>
<accession>A0A381Z7K0</accession>
<organism evidence="2">
    <name type="scientific">marine metagenome</name>
    <dbReference type="NCBI Taxonomy" id="408172"/>
    <lineage>
        <taxon>unclassified sequences</taxon>
        <taxon>metagenomes</taxon>
        <taxon>ecological metagenomes</taxon>
    </lineage>
</organism>
<dbReference type="AlphaFoldDB" id="A0A381Z7K0"/>